<dbReference type="InterPro" id="IPR002716">
    <property type="entry name" value="PIN_dom"/>
</dbReference>
<dbReference type="Proteomes" id="UP000015104">
    <property type="component" value="Unassembled WGS sequence"/>
</dbReference>
<dbReference type="Pfam" id="PF13638">
    <property type="entry name" value="PIN_4"/>
    <property type="match status" value="1"/>
</dbReference>
<dbReference type="STRING" id="32264.T1JWL8"/>
<dbReference type="EnsemblMetazoa" id="tetur02g08730.1">
    <property type="protein sequence ID" value="tetur02g08730.1"/>
    <property type="gene ID" value="tetur02g08730"/>
</dbReference>
<reference evidence="3" key="1">
    <citation type="submission" date="2011-08" db="EMBL/GenBank/DDBJ databases">
        <authorList>
            <person name="Rombauts S."/>
        </authorList>
    </citation>
    <scope>NUCLEOTIDE SEQUENCE</scope>
    <source>
        <strain evidence="3">London</strain>
    </source>
</reference>
<evidence type="ECO:0000313" key="2">
    <source>
        <dbReference type="EnsemblMetazoa" id="tetur02g08730.1"/>
    </source>
</evidence>
<dbReference type="InterPro" id="IPR029060">
    <property type="entry name" value="PIN-like_dom_sf"/>
</dbReference>
<evidence type="ECO:0000259" key="1">
    <source>
        <dbReference type="SMART" id="SM00670"/>
    </source>
</evidence>
<sequence>MTITVKSPFKKVYFNLEVIQLNFDPEQSNSNSFISHLTSIFSHHTVRSWRIIHPSGVELIGQSDENKSQQVIPVLGDCVHPVIWKGYVELKRHDLRRHWENLVRHLCLDRSRQPSHCAIWRFDEDHNFYKLIGVDRNIKLSEKSFPTSIYTFSLGNITNGNRFMIRFGTFWLKRPRITYNDEGKTEIAIEDTKIKHNNAKKKFVLKFTLKTTTSGAIGPGTSKYRLVYDYKSIKRVIICSSKDGQIFTVQRLYFQLLYPPRVFIKAPENKSGVLKRIRTTDCGDKLSSDVIGGSDVLRLVMNIEDDSIITTIYGWQKYHHFDICYGSLTECTSTSTKPKYPKSFPLTVNYALNCIYSIGYHGGVKVLNQIILKYVKANKEELIVEALYRLFDAYLVGKVYNAIEHLKSLLDQIESEQINGEEKCETKNETNYQSWTIITPTQTIFTPPITHDPTMNDPLIRVIVRDEDIDLSILLDKNMYDNLDEQIPYRKRSKANDQFLRDVIVKRFWNSGYFNVAGQAYIPKMDILIKSDQTTCYDQCNVQYKAAISFANASKAMLRKETKIRLVKQPRFLIPDTNCFIHHLSKLQTLVECGHFKVIVPLIVINELNGLMSRITQPTSDSPLPLSIRETCDTDDREKEMKVGQAAKEAFDYLETSFNEKSNKLKIITSNGSFKNDMNFKNKNSKVEKTNDDDLVLSSCLRFIKKRNSKQKNPEDTDVFRETVLLTDDRNLRVKALSHNVPVKSLPVFLQFANLQ</sequence>
<dbReference type="GeneID" id="112539873"/>
<dbReference type="Gene3D" id="3.40.50.1010">
    <property type="entry name" value="5'-nuclease"/>
    <property type="match status" value="1"/>
</dbReference>
<dbReference type="AlphaFoldDB" id="T1JWL8"/>
<dbReference type="OrthoDB" id="2017974at2759"/>
<accession>T1JWL8</accession>
<dbReference type="PANTHER" id="PTHR16161:SF0">
    <property type="entry name" value="TRANSCRIPTIONAL PROTEIN SWT1"/>
    <property type="match status" value="1"/>
</dbReference>
<dbReference type="KEGG" id="tut:112539873"/>
<dbReference type="HOGENOM" id="CLU_021391_0_0_1"/>
<dbReference type="EMBL" id="CAEY01000813">
    <property type="status" value="NOT_ANNOTATED_CDS"/>
    <property type="molecule type" value="Genomic_DNA"/>
</dbReference>
<dbReference type="eggNOG" id="KOG2162">
    <property type="taxonomic scope" value="Eukaryota"/>
</dbReference>
<dbReference type="SUPFAM" id="SSF88723">
    <property type="entry name" value="PIN domain-like"/>
    <property type="match status" value="1"/>
</dbReference>
<evidence type="ECO:0000313" key="3">
    <source>
        <dbReference type="Proteomes" id="UP000015104"/>
    </source>
</evidence>
<proteinExistence type="predicted"/>
<name>T1JWL8_TETUR</name>
<protein>
    <recommendedName>
        <fullName evidence="1">PIN domain-containing protein</fullName>
    </recommendedName>
</protein>
<dbReference type="InterPro" id="IPR052626">
    <property type="entry name" value="SWT1_Regulator"/>
</dbReference>
<dbReference type="RefSeq" id="XP_025018409.1">
    <property type="nucleotide sequence ID" value="XM_025162641.1"/>
</dbReference>
<dbReference type="PANTHER" id="PTHR16161">
    <property type="entry name" value="TRANSCRIPTIONAL PROTEIN SWT1"/>
    <property type="match status" value="1"/>
</dbReference>
<reference evidence="2" key="2">
    <citation type="submission" date="2015-06" db="UniProtKB">
        <authorList>
            <consortium name="EnsemblMetazoa"/>
        </authorList>
    </citation>
    <scope>IDENTIFICATION</scope>
</reference>
<feature type="domain" description="PIN" evidence="1">
    <location>
        <begin position="571"/>
        <end position="734"/>
    </location>
</feature>
<dbReference type="GO" id="GO:0005634">
    <property type="term" value="C:nucleus"/>
    <property type="evidence" value="ECO:0007669"/>
    <property type="project" value="TreeGrafter"/>
</dbReference>
<organism evidence="2 3">
    <name type="scientific">Tetranychus urticae</name>
    <name type="common">Two-spotted spider mite</name>
    <dbReference type="NCBI Taxonomy" id="32264"/>
    <lineage>
        <taxon>Eukaryota</taxon>
        <taxon>Metazoa</taxon>
        <taxon>Ecdysozoa</taxon>
        <taxon>Arthropoda</taxon>
        <taxon>Chelicerata</taxon>
        <taxon>Arachnida</taxon>
        <taxon>Acari</taxon>
        <taxon>Acariformes</taxon>
        <taxon>Trombidiformes</taxon>
        <taxon>Prostigmata</taxon>
        <taxon>Eleutherengona</taxon>
        <taxon>Raphignathae</taxon>
        <taxon>Tetranychoidea</taxon>
        <taxon>Tetranychidae</taxon>
        <taxon>Tetranychus</taxon>
    </lineage>
</organism>
<dbReference type="Pfam" id="PF25359">
    <property type="entry name" value="PH_met_RdRP"/>
    <property type="match status" value="1"/>
</dbReference>
<dbReference type="SMART" id="SM00670">
    <property type="entry name" value="PINc"/>
    <property type="match status" value="1"/>
</dbReference>
<dbReference type="InterPro" id="IPR057493">
    <property type="entry name" value="PH_RdRP-assoc"/>
</dbReference>
<keyword evidence="3" id="KW-1185">Reference proteome</keyword>